<evidence type="ECO:0000313" key="6">
    <source>
        <dbReference type="EMBL" id="ANF87077.1"/>
    </source>
</evidence>
<evidence type="ECO:0000256" key="2">
    <source>
        <dbReference type="ARBA" id="ARBA00023015"/>
    </source>
</evidence>
<evidence type="ECO:0000259" key="5">
    <source>
        <dbReference type="PROSITE" id="PS50931"/>
    </source>
</evidence>
<evidence type="ECO:0000256" key="4">
    <source>
        <dbReference type="ARBA" id="ARBA00023163"/>
    </source>
</evidence>
<evidence type="ECO:0000256" key="3">
    <source>
        <dbReference type="ARBA" id="ARBA00023125"/>
    </source>
</evidence>
<dbReference type="InterPro" id="IPR000847">
    <property type="entry name" value="LysR_HTH_N"/>
</dbReference>
<dbReference type="Proteomes" id="UP000077829">
    <property type="component" value="Chromosome"/>
</dbReference>
<keyword evidence="4" id="KW-0804">Transcription</keyword>
<evidence type="ECO:0000256" key="1">
    <source>
        <dbReference type="ARBA" id="ARBA00009437"/>
    </source>
</evidence>
<proteinExistence type="inferred from homology"/>
<dbReference type="SUPFAM" id="SSF53850">
    <property type="entry name" value="Periplasmic binding protein-like II"/>
    <property type="match status" value="1"/>
</dbReference>
<evidence type="ECO:0000313" key="7">
    <source>
        <dbReference type="Proteomes" id="UP000077829"/>
    </source>
</evidence>
<comment type="similarity">
    <text evidence="1">Belongs to the LysR transcriptional regulatory family.</text>
</comment>
<dbReference type="InterPro" id="IPR036388">
    <property type="entry name" value="WH-like_DNA-bd_sf"/>
</dbReference>
<dbReference type="PROSITE" id="PS50931">
    <property type="entry name" value="HTH_LYSR"/>
    <property type="match status" value="1"/>
</dbReference>
<keyword evidence="3" id="KW-0238">DNA-binding</keyword>
<dbReference type="EMBL" id="CP015600">
    <property type="protein sequence ID" value="ANF87077.1"/>
    <property type="molecule type" value="Genomic_DNA"/>
</dbReference>
<dbReference type="Gene3D" id="3.40.190.10">
    <property type="entry name" value="Periplasmic binding protein-like II"/>
    <property type="match status" value="2"/>
</dbReference>
<dbReference type="PANTHER" id="PTHR30346:SF0">
    <property type="entry name" value="HCA OPERON TRANSCRIPTIONAL ACTIVATOR HCAR"/>
    <property type="match status" value="1"/>
</dbReference>
<dbReference type="GO" id="GO:0003700">
    <property type="term" value="F:DNA-binding transcription factor activity"/>
    <property type="evidence" value="ECO:0007669"/>
    <property type="project" value="InterPro"/>
</dbReference>
<dbReference type="InterPro" id="IPR036390">
    <property type="entry name" value="WH_DNA-bd_sf"/>
</dbReference>
<dbReference type="STRING" id="219572.A7J50_3703"/>
<name>A0A172Z3M6_9PSED</name>
<feature type="domain" description="HTH lysR-type" evidence="5">
    <location>
        <begin position="18"/>
        <end position="75"/>
    </location>
</feature>
<dbReference type="GO" id="GO:0003677">
    <property type="term" value="F:DNA binding"/>
    <property type="evidence" value="ECO:0007669"/>
    <property type="project" value="UniProtKB-KW"/>
</dbReference>
<dbReference type="Pfam" id="PF03466">
    <property type="entry name" value="LysR_substrate"/>
    <property type="match status" value="1"/>
</dbReference>
<dbReference type="PRINTS" id="PR00039">
    <property type="entry name" value="HTHLYSR"/>
</dbReference>
<dbReference type="AlphaFoldDB" id="A0A172Z3M6"/>
<reference evidence="6 7" key="1">
    <citation type="submission" date="2016-05" db="EMBL/GenBank/DDBJ databases">
        <title>Complete genome sequence of Pseudomonas antarctica PAMC 27494.</title>
        <authorList>
            <person name="Lee J."/>
        </authorList>
    </citation>
    <scope>NUCLEOTIDE SEQUENCE [LARGE SCALE GENOMIC DNA]</scope>
    <source>
        <strain evidence="6 7">PAMC 27494</strain>
    </source>
</reference>
<organism evidence="6 7">
    <name type="scientific">Pseudomonas antarctica</name>
    <dbReference type="NCBI Taxonomy" id="219572"/>
    <lineage>
        <taxon>Bacteria</taxon>
        <taxon>Pseudomonadati</taxon>
        <taxon>Pseudomonadota</taxon>
        <taxon>Gammaproteobacteria</taxon>
        <taxon>Pseudomonadales</taxon>
        <taxon>Pseudomonadaceae</taxon>
        <taxon>Pseudomonas</taxon>
    </lineage>
</organism>
<dbReference type="FunFam" id="1.10.10.10:FF:000001">
    <property type="entry name" value="LysR family transcriptional regulator"/>
    <property type="match status" value="1"/>
</dbReference>
<dbReference type="Pfam" id="PF00126">
    <property type="entry name" value="HTH_1"/>
    <property type="match status" value="1"/>
</dbReference>
<dbReference type="CDD" id="cd08414">
    <property type="entry name" value="PBP2_LTTR_aromatics_like"/>
    <property type="match status" value="1"/>
</dbReference>
<dbReference type="InterPro" id="IPR005119">
    <property type="entry name" value="LysR_subst-bd"/>
</dbReference>
<sequence>MFIYDRLINIGDNQGGRMELKHLRAFVVLAQELHFGRAAAQLSIVQPALSMQIKLLESGLGVRLLDRNRHSVTLTDAGRVFLPEAQATLHQAARAADTARASNRGEIGRVRLGFVSSVLPQLLPELIRAVHQRYPRIELELKDMAGPDQAAALKNGQLDFGLMRLPAAHPGVQTRAVLHEHFCVALPIDHPLAAQDFIRPGDLLKLPVYILARRYAPGFYDEFIQALGITLAIASELGEFTTMLALVSAGLGIGVLPQQAARALPANCVSRHLQLGGFQASTGLAWTELDSAVKTTVFDLIVELFGE</sequence>
<dbReference type="GO" id="GO:0032993">
    <property type="term" value="C:protein-DNA complex"/>
    <property type="evidence" value="ECO:0007669"/>
    <property type="project" value="TreeGrafter"/>
</dbReference>
<dbReference type="PANTHER" id="PTHR30346">
    <property type="entry name" value="TRANSCRIPTIONAL DUAL REGULATOR HCAR-RELATED"/>
    <property type="match status" value="1"/>
</dbReference>
<dbReference type="SUPFAM" id="SSF46785">
    <property type="entry name" value="Winged helix' DNA-binding domain"/>
    <property type="match status" value="1"/>
</dbReference>
<gene>
    <name evidence="6" type="ORF">A7J50_3703</name>
</gene>
<dbReference type="KEGG" id="panr:A7J50_3703"/>
<accession>A0A172Z3M6</accession>
<protein>
    <submittedName>
        <fullName evidence="6">LysR family transcriptional regulator</fullName>
    </submittedName>
</protein>
<dbReference type="Gene3D" id="1.10.10.10">
    <property type="entry name" value="Winged helix-like DNA-binding domain superfamily/Winged helix DNA-binding domain"/>
    <property type="match status" value="1"/>
</dbReference>
<dbReference type="PATRIC" id="fig|219572.3.peg.3811"/>
<keyword evidence="2" id="KW-0805">Transcription regulation</keyword>